<feature type="transmembrane region" description="Helical" evidence="1">
    <location>
        <begin position="103"/>
        <end position="124"/>
    </location>
</feature>
<dbReference type="InterPro" id="IPR046675">
    <property type="entry name" value="DUF6545"/>
</dbReference>
<dbReference type="NCBIfam" id="NF042915">
    <property type="entry name" value="MAB_1171c_fam"/>
    <property type="match status" value="1"/>
</dbReference>
<evidence type="ECO:0000313" key="4">
    <source>
        <dbReference type="Proteomes" id="UP000215223"/>
    </source>
</evidence>
<dbReference type="EMBL" id="NMQT01000190">
    <property type="protein sequence ID" value="OXM44284.1"/>
    <property type="molecule type" value="Genomic_DNA"/>
</dbReference>
<reference evidence="3 4" key="1">
    <citation type="submission" date="2017-07" db="EMBL/GenBank/DDBJ databases">
        <title>Amycolatopsis thailandensis Genome sequencing and assembly.</title>
        <authorList>
            <person name="Kaur N."/>
            <person name="Mayilraj S."/>
        </authorList>
    </citation>
    <scope>NUCLEOTIDE SEQUENCE [LARGE SCALE GENOMIC DNA]</scope>
    <source>
        <strain evidence="3 4">JCM 16380</strain>
    </source>
</reference>
<sequence length="418" mass="45429">MNDVLSYSGALLASAAAVTKYLAARDSGRPRTRARQFLIFGLLLLAAALTLGAPATARLALRYEAVPNLARLVGDVVAMGAANCLLALSTMAPGRDPHPHRRITGHTAVFLAGALAMALLLDAANTAPTTAFVSTYGGEPLIDMYLAVYAGYLTWAMATFHRLGHRYFHAPSTTIIARTGFRLTQLGLTCGYLWLLTRAIDVLALHTGWPIGAPLIGATVLPGLCAALVALGVSFPEWMPPLLRTRAARCLLRPIAHLRVMVALALVSMLWRPLVRAVPGVVVNVTVCGRTTMLYRRVIEIRDVQLRLAPYVHPDAQLVAAARSRREPAHEHSLALCEAAALATGLDAFRAQQRRPHPESPRVDYVNHDRIGATPFDEARHLATVAVAFRFSRTIRHVRRSLRPRPERSTTTLAPCRS</sequence>
<feature type="transmembrane region" description="Helical" evidence="1">
    <location>
        <begin position="36"/>
        <end position="57"/>
    </location>
</feature>
<name>A0A229RCY8_9PSEU</name>
<dbReference type="Proteomes" id="UP000215223">
    <property type="component" value="Unassembled WGS sequence"/>
</dbReference>
<dbReference type="RefSeq" id="WP_093939236.1">
    <property type="nucleotide sequence ID" value="NZ_NMQT01000190.1"/>
</dbReference>
<keyword evidence="1" id="KW-0812">Transmembrane</keyword>
<feature type="transmembrane region" description="Helical" evidence="1">
    <location>
        <begin position="215"/>
        <end position="238"/>
    </location>
</feature>
<gene>
    <name evidence="3" type="ORF">CFP71_40740</name>
</gene>
<keyword evidence="1" id="KW-1133">Transmembrane helix</keyword>
<dbReference type="InterPro" id="IPR050039">
    <property type="entry name" value="MAB_1171c-like"/>
</dbReference>
<keyword evidence="4" id="KW-1185">Reference proteome</keyword>
<feature type="transmembrane region" description="Helical" evidence="1">
    <location>
        <begin position="69"/>
        <end position="91"/>
    </location>
</feature>
<organism evidence="3 4">
    <name type="scientific">Amycolatopsis thailandensis</name>
    <dbReference type="NCBI Taxonomy" id="589330"/>
    <lineage>
        <taxon>Bacteria</taxon>
        <taxon>Bacillati</taxon>
        <taxon>Actinomycetota</taxon>
        <taxon>Actinomycetes</taxon>
        <taxon>Pseudonocardiales</taxon>
        <taxon>Pseudonocardiaceae</taxon>
        <taxon>Amycolatopsis</taxon>
    </lineage>
</organism>
<proteinExistence type="predicted"/>
<accession>A0A229RCY8</accession>
<keyword evidence="1" id="KW-0472">Membrane</keyword>
<feature type="transmembrane region" description="Helical" evidence="1">
    <location>
        <begin position="175"/>
        <end position="195"/>
    </location>
</feature>
<feature type="domain" description="DUF6545" evidence="2">
    <location>
        <begin position="267"/>
        <end position="390"/>
    </location>
</feature>
<protein>
    <recommendedName>
        <fullName evidence="2">DUF6545 domain-containing protein</fullName>
    </recommendedName>
</protein>
<dbReference type="Pfam" id="PF20182">
    <property type="entry name" value="DUF6545"/>
    <property type="match status" value="1"/>
</dbReference>
<evidence type="ECO:0000313" key="3">
    <source>
        <dbReference type="EMBL" id="OXM44284.1"/>
    </source>
</evidence>
<feature type="transmembrane region" description="Helical" evidence="1">
    <location>
        <begin position="6"/>
        <end position="24"/>
    </location>
</feature>
<feature type="transmembrane region" description="Helical" evidence="1">
    <location>
        <begin position="250"/>
        <end position="271"/>
    </location>
</feature>
<dbReference type="AlphaFoldDB" id="A0A229RCY8"/>
<evidence type="ECO:0000256" key="1">
    <source>
        <dbReference type="SAM" id="Phobius"/>
    </source>
</evidence>
<feature type="transmembrane region" description="Helical" evidence="1">
    <location>
        <begin position="144"/>
        <end position="163"/>
    </location>
</feature>
<evidence type="ECO:0000259" key="2">
    <source>
        <dbReference type="Pfam" id="PF20182"/>
    </source>
</evidence>
<comment type="caution">
    <text evidence="3">The sequence shown here is derived from an EMBL/GenBank/DDBJ whole genome shotgun (WGS) entry which is preliminary data.</text>
</comment>